<dbReference type="eggNOG" id="ENOG50344WY">
    <property type="taxonomic scope" value="Bacteria"/>
</dbReference>
<dbReference type="GO" id="GO:0008270">
    <property type="term" value="F:zinc ion binding"/>
    <property type="evidence" value="ECO:0007669"/>
    <property type="project" value="InterPro"/>
</dbReference>
<comment type="caution">
    <text evidence="7">The sequence shown here is derived from an EMBL/GenBank/DDBJ whole genome shotgun (WGS) entry which is preliminary data.</text>
</comment>
<keyword evidence="3" id="KW-0378">Hydrolase</keyword>
<keyword evidence="1" id="KW-0645">Protease</keyword>
<keyword evidence="8" id="KW-1185">Reference proteome</keyword>
<dbReference type="Pfam" id="PF00413">
    <property type="entry name" value="Peptidase_M10"/>
    <property type="match status" value="1"/>
</dbReference>
<dbReference type="InterPro" id="IPR024079">
    <property type="entry name" value="MetalloPept_cat_dom_sf"/>
</dbReference>
<dbReference type="STRING" id="525367.HMPREF0556_10233"/>
<evidence type="ECO:0000313" key="7">
    <source>
        <dbReference type="EMBL" id="EFI85034.1"/>
    </source>
</evidence>
<dbReference type="AlphaFoldDB" id="D7UUV8"/>
<feature type="chain" id="PRO_5038848650" evidence="5">
    <location>
        <begin position="25"/>
        <end position="326"/>
    </location>
</feature>
<evidence type="ECO:0000256" key="2">
    <source>
        <dbReference type="ARBA" id="ARBA00022723"/>
    </source>
</evidence>
<sequence>MKKLISVTLVVLFVLLPVFETVHAEAQTPMLNTRYRSKNVTYRSVTKIKFYNEVWNKGAQEWRKTKDISIKKKQSNKSKLTIDAKTEASNWLGLTFHTVNTNNNYIVSSKLYLNRYHHIKNAKFYNKKMYIGAAIHEYGHAMGLAHNTKNKKSVMFPNPTKALPTKVPNVDKKAMKKRYAKAPKKGVHPFSERMHATWIKEYPNLKSLQKASPIIVDGYVTSSQTVKGSIPKTKHTFQIEKIRRGANKLTSRKISIKQLGTKKVELEESMLLSKKQKVRLFLKQDPQNKKAYILINEGDSIFLPQQKGKVYKQVSSGKLYAATKLK</sequence>
<dbReference type="GO" id="GO:0031012">
    <property type="term" value="C:extracellular matrix"/>
    <property type="evidence" value="ECO:0007669"/>
    <property type="project" value="InterPro"/>
</dbReference>
<dbReference type="Gene3D" id="3.40.390.10">
    <property type="entry name" value="Collagenase (Catalytic Domain)"/>
    <property type="match status" value="1"/>
</dbReference>
<proteinExistence type="predicted"/>
<dbReference type="GO" id="GO:0004222">
    <property type="term" value="F:metalloendopeptidase activity"/>
    <property type="evidence" value="ECO:0007669"/>
    <property type="project" value="InterPro"/>
</dbReference>
<dbReference type="RefSeq" id="WP_003756663.1">
    <property type="nucleotide sequence ID" value="NZ_GL538352.1"/>
</dbReference>
<accession>D7UUV8</accession>
<feature type="signal peptide" evidence="5">
    <location>
        <begin position="1"/>
        <end position="24"/>
    </location>
</feature>
<evidence type="ECO:0000256" key="4">
    <source>
        <dbReference type="ARBA" id="ARBA00022833"/>
    </source>
</evidence>
<keyword evidence="2" id="KW-0479">Metal-binding</keyword>
<name>D7UUV8_LISGR</name>
<evidence type="ECO:0000313" key="8">
    <source>
        <dbReference type="Proteomes" id="UP000010119"/>
    </source>
</evidence>
<dbReference type="InterPro" id="IPR001818">
    <property type="entry name" value="Pept_M10_metallopeptidase"/>
</dbReference>
<dbReference type="Proteomes" id="UP000010119">
    <property type="component" value="Unassembled WGS sequence"/>
</dbReference>
<evidence type="ECO:0000259" key="6">
    <source>
        <dbReference type="Pfam" id="PF00413"/>
    </source>
</evidence>
<organism evidence="7 8">
    <name type="scientific">Listeria grayi DSM 20601</name>
    <dbReference type="NCBI Taxonomy" id="525367"/>
    <lineage>
        <taxon>Bacteria</taxon>
        <taxon>Bacillati</taxon>
        <taxon>Bacillota</taxon>
        <taxon>Bacilli</taxon>
        <taxon>Bacillales</taxon>
        <taxon>Listeriaceae</taxon>
        <taxon>Listeria</taxon>
    </lineage>
</organism>
<dbReference type="SUPFAM" id="SSF55486">
    <property type="entry name" value="Metalloproteases ('zincins'), catalytic domain"/>
    <property type="match status" value="1"/>
</dbReference>
<gene>
    <name evidence="7" type="ORF">HMPREF0556_10233</name>
</gene>
<dbReference type="HOGENOM" id="CLU_072044_0_0_9"/>
<dbReference type="EMBL" id="ACCR02000002">
    <property type="protein sequence ID" value="EFI85034.1"/>
    <property type="molecule type" value="Genomic_DNA"/>
</dbReference>
<feature type="domain" description="Peptidase M10 metallopeptidase" evidence="6">
    <location>
        <begin position="123"/>
        <end position="179"/>
    </location>
</feature>
<keyword evidence="4" id="KW-0862">Zinc</keyword>
<reference evidence="7" key="1">
    <citation type="submission" date="2010-06" db="EMBL/GenBank/DDBJ databases">
        <authorList>
            <person name="Muzny D."/>
            <person name="Qin X."/>
            <person name="Buhay C."/>
            <person name="Dugan-Rocha S."/>
            <person name="Ding Y."/>
            <person name="Chen G."/>
            <person name="Hawes A."/>
            <person name="Holder M."/>
            <person name="Jhangiani S."/>
            <person name="Johnson A."/>
            <person name="Khan Z."/>
            <person name="Li Z."/>
            <person name="Liu W."/>
            <person name="Liu X."/>
            <person name="Perez L."/>
            <person name="Shen H."/>
            <person name="Wang Q."/>
            <person name="Watt J."/>
            <person name="Xi L."/>
            <person name="Xin Y."/>
            <person name="Zhou J."/>
            <person name="Deng J."/>
            <person name="Jiang H."/>
            <person name="Liu Y."/>
            <person name="Qu J."/>
            <person name="Song X.-Z."/>
            <person name="Zhang L."/>
            <person name="Villasana D."/>
            <person name="Johnson A."/>
            <person name="Liu J."/>
            <person name="Liyanage D."/>
            <person name="Lorensuhewa L."/>
            <person name="Robinson T."/>
            <person name="Song A."/>
            <person name="Song B.-B."/>
            <person name="Dinh H."/>
            <person name="Thornton R."/>
            <person name="Coyle M."/>
            <person name="Francisco L."/>
            <person name="Jackson L."/>
            <person name="Javaid M."/>
            <person name="Korchina V."/>
            <person name="Kovar C."/>
            <person name="Mata R."/>
            <person name="Mathew T."/>
            <person name="Ngo R."/>
            <person name="Nguyen L."/>
            <person name="Nguyen N."/>
            <person name="Okwuonu G."/>
            <person name="Ongeri F."/>
            <person name="Pham C."/>
            <person name="Simmons D."/>
            <person name="Wilczek-Boney K."/>
            <person name="Hale W."/>
            <person name="Jakkamsetti A."/>
            <person name="Pham P."/>
            <person name="Ruth R."/>
            <person name="San Lucas F."/>
            <person name="Warren J."/>
            <person name="Zhang J."/>
            <person name="Zhao Z."/>
            <person name="Zhou C."/>
            <person name="Zhu D."/>
            <person name="Lee S."/>
            <person name="Bess C."/>
            <person name="Blankenburg K."/>
            <person name="Forbes L."/>
            <person name="Fu Q."/>
            <person name="Gubbala S."/>
            <person name="Hirani K."/>
            <person name="Jayaseelan J.C."/>
            <person name="Lara F."/>
            <person name="Munidasa M."/>
            <person name="Palculict T."/>
            <person name="Patil S."/>
            <person name="Pu L.-L."/>
            <person name="Saada N."/>
            <person name="Tang L."/>
            <person name="Weissenberger G."/>
            <person name="Zhu Y."/>
            <person name="Hemphill L."/>
            <person name="Shang Y."/>
            <person name="Youmans B."/>
            <person name="Ayvaz T."/>
            <person name="Ross M."/>
            <person name="Santibanez J."/>
            <person name="Aqrawi P."/>
            <person name="Gross S."/>
            <person name="Joshi V."/>
            <person name="Fowler G."/>
            <person name="Nazareth L."/>
            <person name="Reid J."/>
            <person name="Worley K."/>
            <person name="Petrosino J."/>
            <person name="Highlander S."/>
            <person name="Gibbs R."/>
        </authorList>
    </citation>
    <scope>NUCLEOTIDE SEQUENCE [LARGE SCALE GENOMIC DNA]</scope>
    <source>
        <strain evidence="7">DSM 20601</strain>
    </source>
</reference>
<dbReference type="GO" id="GO:0006508">
    <property type="term" value="P:proteolysis"/>
    <property type="evidence" value="ECO:0007669"/>
    <property type="project" value="UniProtKB-KW"/>
</dbReference>
<keyword evidence="5" id="KW-0732">Signal</keyword>
<evidence type="ECO:0000256" key="1">
    <source>
        <dbReference type="ARBA" id="ARBA00022670"/>
    </source>
</evidence>
<evidence type="ECO:0000256" key="3">
    <source>
        <dbReference type="ARBA" id="ARBA00022801"/>
    </source>
</evidence>
<evidence type="ECO:0000256" key="5">
    <source>
        <dbReference type="SAM" id="SignalP"/>
    </source>
</evidence>
<protein>
    <submittedName>
        <fullName evidence="7">Matrixin</fullName>
    </submittedName>
</protein>